<dbReference type="GO" id="GO:0008017">
    <property type="term" value="F:microtubule binding"/>
    <property type="evidence" value="ECO:0007669"/>
    <property type="project" value="InterPro"/>
</dbReference>
<evidence type="ECO:0000256" key="1">
    <source>
        <dbReference type="ARBA" id="ARBA00006187"/>
    </source>
</evidence>
<evidence type="ECO:0000256" key="2">
    <source>
        <dbReference type="ARBA" id="ARBA00022701"/>
    </source>
</evidence>
<dbReference type="EMBL" id="CM000782">
    <property type="protein sequence ID" value="AQK85938.1"/>
    <property type="molecule type" value="Genomic_DNA"/>
</dbReference>
<comment type="similarity">
    <text evidence="1">Belongs to the MAP65/ASE1 family.</text>
</comment>
<sequence>MATPPPPLPPMPPRHVSCGSLLQELQEIPRFLVLLWHQFCSALPTSLNTTILKQELWGEIGQDEMKRDRMILQLEEDCLNVYKQKVNQTRKQKADLLQELSLGEADIDKILSALGERETFPRSEKLGGTLMEQLAKIEPVLEDLRRRRDERVNEFKAIQSKIVCLQAEISGAIDHGDPAAPVVDENDLSLKRSGELKEHLNDLQTEKNGRLQKIDIQTNSIHEMCNIMSIDLKMALKDVHPSYAELGRSKPMSISNSSLDRLSEKVHALNHEKKQRLRKLQDLGSTLIELWNLMDTPTDEQRFFDHVTSLIKVSPTTAMPQGCLAHEIIEKVETEVKRLTKLKASKMKELVFKKLTDLEEIYRSVHMDIDSDSERQTLNDLIDSGRADLSELLARMDIRIAEAKEHALSRKDILEKVEKWTLASEEETWLDEYERDQNRYNAVRGAHINLKRAEKARILVSKLPSLLENLTAKIKAWEKEMGIPFIFNKASSITHCSCQTKRAYEYTCTRQQKEEEKRRSRELKKLQEQFATEQGAKFGTKPSPIRPLSSRKPLGQSSNANIIGGTPTSRRVSTPMSRKGRPSSGRVQEAVKTAVAPANYVALPKDCSDISTL</sequence>
<organism evidence="4">
    <name type="scientific">Zea mays</name>
    <name type="common">Maize</name>
    <dbReference type="NCBI Taxonomy" id="4577"/>
    <lineage>
        <taxon>Eukaryota</taxon>
        <taxon>Viridiplantae</taxon>
        <taxon>Streptophyta</taxon>
        <taxon>Embryophyta</taxon>
        <taxon>Tracheophyta</taxon>
        <taxon>Spermatophyta</taxon>
        <taxon>Magnoliopsida</taxon>
        <taxon>Liliopsida</taxon>
        <taxon>Poales</taxon>
        <taxon>Poaceae</taxon>
        <taxon>PACMAD clade</taxon>
        <taxon>Panicoideae</taxon>
        <taxon>Andropogonodae</taxon>
        <taxon>Andropogoneae</taxon>
        <taxon>Tripsacinae</taxon>
        <taxon>Zea</taxon>
    </lineage>
</organism>
<dbReference type="ExpressionAtlas" id="A0A1D6M476">
    <property type="expression patterns" value="baseline and differential"/>
</dbReference>
<evidence type="ECO:0000256" key="3">
    <source>
        <dbReference type="SAM" id="MobiDB-lite"/>
    </source>
</evidence>
<dbReference type="STRING" id="4577.A0A1D6M476"/>
<dbReference type="IntAct" id="A0A1D6M476">
    <property type="interactions" value="2"/>
</dbReference>
<evidence type="ECO:0000313" key="4">
    <source>
        <dbReference type="EMBL" id="AQK85938.1"/>
    </source>
</evidence>
<dbReference type="Gene3D" id="1.20.58.1520">
    <property type="match status" value="1"/>
</dbReference>
<dbReference type="InterPro" id="IPR007145">
    <property type="entry name" value="MAP65_Ase1_PRC1"/>
</dbReference>
<dbReference type="GO" id="GO:0000226">
    <property type="term" value="P:microtubule cytoskeleton organization"/>
    <property type="evidence" value="ECO:0007669"/>
    <property type="project" value="InterPro"/>
</dbReference>
<dbReference type="SMR" id="A0A1D6M476"/>
<feature type="region of interest" description="Disordered" evidence="3">
    <location>
        <begin position="530"/>
        <end position="587"/>
    </location>
</feature>
<keyword evidence="2" id="KW-0493">Microtubule</keyword>
<gene>
    <name evidence="4" type="ORF">ZEAMMB73_Zm00001d038174</name>
</gene>
<accession>A0A1D6M476</accession>
<feature type="compositionally biased region" description="Polar residues" evidence="3">
    <location>
        <begin position="555"/>
        <end position="576"/>
    </location>
</feature>
<dbReference type="Pfam" id="PF03999">
    <property type="entry name" value="MAP65_ASE1"/>
    <property type="match status" value="1"/>
</dbReference>
<reference evidence="4" key="1">
    <citation type="submission" date="2015-12" db="EMBL/GenBank/DDBJ databases">
        <title>Update maize B73 reference genome by single molecule sequencing technologies.</title>
        <authorList>
            <consortium name="Maize Genome Sequencing Project"/>
            <person name="Ware D."/>
        </authorList>
    </citation>
    <scope>NUCLEOTIDE SEQUENCE</scope>
    <source>
        <tissue evidence="4">Seedling</tissue>
    </source>
</reference>
<name>A0A1D6M476_MAIZE</name>
<dbReference type="AlphaFoldDB" id="A0A1D6M476"/>
<dbReference type="PANTHER" id="PTHR19321">
    <property type="entry name" value="PROTEIN REGULATOR OF CYTOKINESIS 1 PRC1-RELATED"/>
    <property type="match status" value="1"/>
</dbReference>
<dbReference type="PANTHER" id="PTHR19321:SF4">
    <property type="entry name" value="65-KDA MICROTUBULE-ASSOCIATED PROTEIN 5"/>
    <property type="match status" value="1"/>
</dbReference>
<protein>
    <submittedName>
        <fullName evidence="4">Microtubule-associated protein 65-5</fullName>
    </submittedName>
</protein>
<proteinExistence type="inferred from homology"/>
<dbReference type="FunCoup" id="A0A1D6M476">
    <property type="interactions" value="1140"/>
</dbReference>
<dbReference type="GO" id="GO:0005874">
    <property type="term" value="C:microtubule"/>
    <property type="evidence" value="ECO:0007669"/>
    <property type="project" value="UniProtKB-KW"/>
</dbReference>
<dbReference type="InParanoid" id="A0A1D6M476"/>